<dbReference type="RefSeq" id="WP_114744324.1">
    <property type="nucleotide sequence ID" value="NZ_QQAY01000002.1"/>
</dbReference>
<dbReference type="PANTHER" id="PTHR36834:SF1">
    <property type="entry name" value="INTEGRAL MEMBRANE PROTEIN"/>
    <property type="match status" value="1"/>
</dbReference>
<feature type="transmembrane region" description="Helical" evidence="1">
    <location>
        <begin position="33"/>
        <end position="53"/>
    </location>
</feature>
<dbReference type="Proteomes" id="UP000255326">
    <property type="component" value="Unassembled WGS sequence"/>
</dbReference>
<feature type="transmembrane region" description="Helical" evidence="1">
    <location>
        <begin position="114"/>
        <end position="132"/>
    </location>
</feature>
<keyword evidence="1" id="KW-0472">Membrane</keyword>
<dbReference type="PANTHER" id="PTHR36834">
    <property type="entry name" value="MEMBRANE PROTEIN-RELATED"/>
    <property type="match status" value="1"/>
</dbReference>
<feature type="domain" description="VanZ-like" evidence="2">
    <location>
        <begin position="70"/>
        <end position="190"/>
    </location>
</feature>
<dbReference type="Pfam" id="PF04892">
    <property type="entry name" value="VanZ"/>
    <property type="match status" value="1"/>
</dbReference>
<keyword evidence="1" id="KW-1133">Transmembrane helix</keyword>
<feature type="transmembrane region" description="Helical" evidence="1">
    <location>
        <begin position="173"/>
        <end position="190"/>
    </location>
</feature>
<feature type="transmembrane region" description="Helical" evidence="1">
    <location>
        <begin position="60"/>
        <end position="82"/>
    </location>
</feature>
<keyword evidence="1" id="KW-0812">Transmembrane</keyword>
<protein>
    <submittedName>
        <fullName evidence="3">VanZ like protein</fullName>
    </submittedName>
</protein>
<organism evidence="3 4">
    <name type="scientific">Falsibacillus pallidus</name>
    <dbReference type="NCBI Taxonomy" id="493781"/>
    <lineage>
        <taxon>Bacteria</taxon>
        <taxon>Bacillati</taxon>
        <taxon>Bacillota</taxon>
        <taxon>Bacilli</taxon>
        <taxon>Bacillales</taxon>
        <taxon>Bacillaceae</taxon>
        <taxon>Falsibacillus</taxon>
    </lineage>
</organism>
<dbReference type="AlphaFoldDB" id="A0A370GPK4"/>
<dbReference type="EMBL" id="QQAY01000002">
    <property type="protein sequence ID" value="RDI45461.1"/>
    <property type="molecule type" value="Genomic_DNA"/>
</dbReference>
<feature type="transmembrane region" description="Helical" evidence="1">
    <location>
        <begin position="139"/>
        <end position="161"/>
    </location>
</feature>
<reference evidence="3 4" key="1">
    <citation type="submission" date="2018-07" db="EMBL/GenBank/DDBJ databases">
        <title>Genomic Encyclopedia of Type Strains, Phase IV (KMG-IV): sequencing the most valuable type-strain genomes for metagenomic binning, comparative biology and taxonomic classification.</title>
        <authorList>
            <person name="Goeker M."/>
        </authorList>
    </citation>
    <scope>NUCLEOTIDE SEQUENCE [LARGE SCALE GENOMIC DNA]</scope>
    <source>
        <strain evidence="3 4">DSM 25281</strain>
    </source>
</reference>
<dbReference type="InterPro" id="IPR053150">
    <property type="entry name" value="Teicoplanin_resist-assoc"/>
</dbReference>
<keyword evidence="4" id="KW-1185">Reference proteome</keyword>
<feature type="transmembrane region" description="Helical" evidence="1">
    <location>
        <begin position="5"/>
        <end position="27"/>
    </location>
</feature>
<evidence type="ECO:0000313" key="4">
    <source>
        <dbReference type="Proteomes" id="UP000255326"/>
    </source>
</evidence>
<dbReference type="InterPro" id="IPR006976">
    <property type="entry name" value="VanZ-like"/>
</dbReference>
<name>A0A370GPK4_9BACI</name>
<evidence type="ECO:0000259" key="2">
    <source>
        <dbReference type="Pfam" id="PF04892"/>
    </source>
</evidence>
<proteinExistence type="predicted"/>
<accession>A0A370GPK4</accession>
<gene>
    <name evidence="3" type="ORF">DFR59_10289</name>
</gene>
<evidence type="ECO:0000313" key="3">
    <source>
        <dbReference type="EMBL" id="RDI45461.1"/>
    </source>
</evidence>
<sequence length="205" mass="23585">MKKSLLLSIIISQLIFFLSLPMIHHLFSYIHPLAFVVIWAVTTFCTTFIVLAVKGQKVIAPYSLFISIMIVYTASLLVLLFIRPGNQNYDNWNMTPFNTVRFFMSGRVPLLVEFYNLVANVVLFIPYGFFLLELRKRLGISIFSLIFYPLLCISMIEILQHLTKRGSLDIDDVILNMCGVLIGYALYPLFHKVIKIKSKTKKPPK</sequence>
<dbReference type="OrthoDB" id="4822551at2"/>
<evidence type="ECO:0000256" key="1">
    <source>
        <dbReference type="SAM" id="Phobius"/>
    </source>
</evidence>
<comment type="caution">
    <text evidence="3">The sequence shown here is derived from an EMBL/GenBank/DDBJ whole genome shotgun (WGS) entry which is preliminary data.</text>
</comment>